<dbReference type="InterPro" id="IPR052058">
    <property type="entry name" value="Alcohol_O-acetyltransferase"/>
</dbReference>
<organism evidence="1 2">
    <name type="scientific">Circinella minor</name>
    <dbReference type="NCBI Taxonomy" id="1195481"/>
    <lineage>
        <taxon>Eukaryota</taxon>
        <taxon>Fungi</taxon>
        <taxon>Fungi incertae sedis</taxon>
        <taxon>Mucoromycota</taxon>
        <taxon>Mucoromycotina</taxon>
        <taxon>Mucoromycetes</taxon>
        <taxon>Mucorales</taxon>
        <taxon>Lichtheimiaceae</taxon>
        <taxon>Circinella</taxon>
    </lineage>
</organism>
<dbReference type="Gene3D" id="3.30.559.10">
    <property type="entry name" value="Chloramphenicol acetyltransferase-like domain"/>
    <property type="match status" value="1"/>
</dbReference>
<dbReference type="AlphaFoldDB" id="A0A8H7RYB8"/>
<dbReference type="InterPro" id="IPR023213">
    <property type="entry name" value="CAT-like_dom_sf"/>
</dbReference>
<dbReference type="EMBL" id="JAEPRB010000187">
    <property type="protein sequence ID" value="KAG2219274.1"/>
    <property type="molecule type" value="Genomic_DNA"/>
</dbReference>
<dbReference type="Proteomes" id="UP000646827">
    <property type="component" value="Unassembled WGS sequence"/>
</dbReference>
<dbReference type="PANTHER" id="PTHR28037">
    <property type="entry name" value="ALCOHOL O-ACETYLTRANSFERASE 1-RELATED"/>
    <property type="match status" value="1"/>
</dbReference>
<protein>
    <recommendedName>
        <fullName evidence="3">Alcohol acetyltransferase</fullName>
    </recommendedName>
</protein>
<comment type="caution">
    <text evidence="1">The sequence shown here is derived from an EMBL/GenBank/DDBJ whole genome shotgun (WGS) entry which is preliminary data.</text>
</comment>
<gene>
    <name evidence="1" type="ORF">INT45_000050</name>
</gene>
<dbReference type="PANTHER" id="PTHR28037:SF1">
    <property type="entry name" value="ALCOHOL O-ACETYLTRANSFERASE 1-RELATED"/>
    <property type="match status" value="1"/>
</dbReference>
<accession>A0A8H7RYB8</accession>
<evidence type="ECO:0008006" key="3">
    <source>
        <dbReference type="Google" id="ProtNLM"/>
    </source>
</evidence>
<dbReference type="OrthoDB" id="2150604at2759"/>
<reference evidence="1 2" key="1">
    <citation type="submission" date="2020-12" db="EMBL/GenBank/DDBJ databases">
        <title>Metabolic potential, ecology and presence of endohyphal bacteria is reflected in genomic diversity of Mucoromycotina.</title>
        <authorList>
            <person name="Muszewska A."/>
            <person name="Okrasinska A."/>
            <person name="Steczkiewicz K."/>
            <person name="Drgas O."/>
            <person name="Orlowska M."/>
            <person name="Perlinska-Lenart U."/>
            <person name="Aleksandrzak-Piekarczyk T."/>
            <person name="Szatraj K."/>
            <person name="Zielenkiewicz U."/>
            <person name="Pilsyk S."/>
            <person name="Malc E."/>
            <person name="Mieczkowski P."/>
            <person name="Kruszewska J.S."/>
            <person name="Biernat P."/>
            <person name="Pawlowska J."/>
        </authorList>
    </citation>
    <scope>NUCLEOTIDE SEQUENCE [LARGE SCALE GENOMIC DNA]</scope>
    <source>
        <strain evidence="1 2">CBS 142.35</strain>
    </source>
</reference>
<keyword evidence="2" id="KW-1185">Reference proteome</keyword>
<dbReference type="Pfam" id="PF07247">
    <property type="entry name" value="AATase"/>
    <property type="match status" value="1"/>
</dbReference>
<proteinExistence type="predicted"/>
<evidence type="ECO:0000313" key="2">
    <source>
        <dbReference type="Proteomes" id="UP000646827"/>
    </source>
</evidence>
<name>A0A8H7RYB8_9FUNG</name>
<evidence type="ECO:0000313" key="1">
    <source>
        <dbReference type="EMBL" id="KAG2219274.1"/>
    </source>
</evidence>
<sequence>MQVERPLGLLEKFQTSKYFVNCYGAATFTALLRHPPRPPMTTDQQINKNDAIKRFYLNHLHTPLSHLVKKHPQLSLVIAHWKHPTIHFTRLAEFDLSAILHVDTSNTPFWDRVTLAEIIANECDHDFDFDNHTIPLWYLRIYVHDDRLDECSMTLTVNHVVMDGASVATFWRELYAELNRNSRNNSKIQIKEDTNQTNSAENDYTFRPNLEKPLLGPYEDRHGPMPSQWEVMQLIMRKTIKSILPISLAQYWFPTIGWADDIRGVTDKTLARHHTQTRTIEINGTQWHNVCITSKLHGVTPHAAIMAAIITAFSKLYGDQENKVVTHTPINCRSFCKEPPVPQDEMGNFVGNYAHTWEPYYITLNNNDYGDNNKRLSLFWDKAKHYYENLKINKLQGARDPGKWLAVPRFPEDYIQIWYNNWNANSMARSGGIQLSDLGRFVVSDDKSQKELYNDNATIKSNPWEIQSIWFSQSSQMMTMALSVTSISTKDSMYATVTWQKGALDESKIEQFGPLVIDALETSYQ</sequence>
<dbReference type="SUPFAM" id="SSF52777">
    <property type="entry name" value="CoA-dependent acyltransferases"/>
    <property type="match status" value="2"/>
</dbReference>
<dbReference type="InterPro" id="IPR010828">
    <property type="entry name" value="Atf2/Sli1-like"/>
</dbReference>